<gene>
    <name evidence="7" type="ORF">ACFSC0_18930</name>
</gene>
<dbReference type="InterPro" id="IPR013249">
    <property type="entry name" value="RNA_pol_sigma70_r4_t2"/>
</dbReference>
<evidence type="ECO:0000313" key="7">
    <source>
        <dbReference type="EMBL" id="MFD1785482.1"/>
    </source>
</evidence>
<dbReference type="Pfam" id="PF04542">
    <property type="entry name" value="Sigma70_r2"/>
    <property type="match status" value="1"/>
</dbReference>
<dbReference type="InterPro" id="IPR007627">
    <property type="entry name" value="RNA_pol_sigma70_r2"/>
</dbReference>
<keyword evidence="2" id="KW-0805">Transcription regulation</keyword>
<evidence type="ECO:0000313" key="8">
    <source>
        <dbReference type="Proteomes" id="UP001597237"/>
    </source>
</evidence>
<evidence type="ECO:0000259" key="6">
    <source>
        <dbReference type="Pfam" id="PF08281"/>
    </source>
</evidence>
<organism evidence="7 8">
    <name type="scientific">Phenylobacterium terrae</name>
    <dbReference type="NCBI Taxonomy" id="2665495"/>
    <lineage>
        <taxon>Bacteria</taxon>
        <taxon>Pseudomonadati</taxon>
        <taxon>Pseudomonadota</taxon>
        <taxon>Alphaproteobacteria</taxon>
        <taxon>Caulobacterales</taxon>
        <taxon>Caulobacteraceae</taxon>
        <taxon>Phenylobacterium</taxon>
    </lineage>
</organism>
<dbReference type="Gene3D" id="1.10.10.10">
    <property type="entry name" value="Winged helix-like DNA-binding domain superfamily/Winged helix DNA-binding domain"/>
    <property type="match status" value="1"/>
</dbReference>
<dbReference type="Proteomes" id="UP001597237">
    <property type="component" value="Unassembled WGS sequence"/>
</dbReference>
<evidence type="ECO:0000256" key="1">
    <source>
        <dbReference type="ARBA" id="ARBA00010641"/>
    </source>
</evidence>
<dbReference type="InterPro" id="IPR014284">
    <property type="entry name" value="RNA_pol_sigma-70_dom"/>
</dbReference>
<dbReference type="InterPro" id="IPR039425">
    <property type="entry name" value="RNA_pol_sigma-70-like"/>
</dbReference>
<evidence type="ECO:0000259" key="5">
    <source>
        <dbReference type="Pfam" id="PF04542"/>
    </source>
</evidence>
<evidence type="ECO:0000256" key="2">
    <source>
        <dbReference type="ARBA" id="ARBA00023015"/>
    </source>
</evidence>
<evidence type="ECO:0000256" key="4">
    <source>
        <dbReference type="ARBA" id="ARBA00023163"/>
    </source>
</evidence>
<evidence type="ECO:0000256" key="3">
    <source>
        <dbReference type="ARBA" id="ARBA00023082"/>
    </source>
</evidence>
<dbReference type="CDD" id="cd06171">
    <property type="entry name" value="Sigma70_r4"/>
    <property type="match status" value="1"/>
</dbReference>
<dbReference type="SUPFAM" id="SSF88659">
    <property type="entry name" value="Sigma3 and sigma4 domains of RNA polymerase sigma factors"/>
    <property type="match status" value="1"/>
</dbReference>
<dbReference type="NCBIfam" id="TIGR02937">
    <property type="entry name" value="sigma70-ECF"/>
    <property type="match status" value="1"/>
</dbReference>
<keyword evidence="8" id="KW-1185">Reference proteome</keyword>
<feature type="domain" description="RNA polymerase sigma-70 region 2" evidence="5">
    <location>
        <begin position="17"/>
        <end position="73"/>
    </location>
</feature>
<dbReference type="PANTHER" id="PTHR43133:SF63">
    <property type="entry name" value="RNA POLYMERASE SIGMA FACTOR FECI-RELATED"/>
    <property type="match status" value="1"/>
</dbReference>
<keyword evidence="4" id="KW-0804">Transcription</keyword>
<dbReference type="EMBL" id="JBHUEY010000006">
    <property type="protein sequence ID" value="MFD1785482.1"/>
    <property type="molecule type" value="Genomic_DNA"/>
</dbReference>
<dbReference type="Gene3D" id="1.10.1740.10">
    <property type="match status" value="1"/>
</dbReference>
<accession>A0ABW4N6D7</accession>
<name>A0ABW4N6D7_9CAUL</name>
<dbReference type="InterPro" id="IPR013324">
    <property type="entry name" value="RNA_pol_sigma_r3/r4-like"/>
</dbReference>
<dbReference type="InterPro" id="IPR036388">
    <property type="entry name" value="WH-like_DNA-bd_sf"/>
</dbReference>
<dbReference type="RefSeq" id="WP_377281543.1">
    <property type="nucleotide sequence ID" value="NZ_JBHRSI010000004.1"/>
</dbReference>
<protein>
    <submittedName>
        <fullName evidence="7">RNA polymerase sigma factor</fullName>
    </submittedName>
</protein>
<feature type="domain" description="RNA polymerase sigma factor 70 region 4 type 2" evidence="6">
    <location>
        <begin position="109"/>
        <end position="159"/>
    </location>
</feature>
<comment type="similarity">
    <text evidence="1">Belongs to the sigma-70 factor family. ECF subfamily.</text>
</comment>
<dbReference type="InterPro" id="IPR013325">
    <property type="entry name" value="RNA_pol_sigma_r2"/>
</dbReference>
<keyword evidence="3" id="KW-0731">Sigma factor</keyword>
<comment type="caution">
    <text evidence="7">The sequence shown here is derived from an EMBL/GenBank/DDBJ whole genome shotgun (WGS) entry which is preliminary data.</text>
</comment>
<dbReference type="SUPFAM" id="SSF88946">
    <property type="entry name" value="Sigma2 domain of RNA polymerase sigma factors"/>
    <property type="match status" value="1"/>
</dbReference>
<sequence>MTAKPLAEQAGPLREGLARYFRRRVPDPAEVDDLVQDVFARIAARDSAEPIGHLGGFVFQVAANVLADRGRRRFSRKADAHVPFEPDRHGDEDFDPYRLLAGKEDLRLAVEALLELPPRTRTIFVLHRLEGRKTREIATQLGISVSAVEKHMIRAMQHLSVIRKGRV</sequence>
<dbReference type="PANTHER" id="PTHR43133">
    <property type="entry name" value="RNA POLYMERASE ECF-TYPE SIGMA FACTO"/>
    <property type="match status" value="1"/>
</dbReference>
<proteinExistence type="inferred from homology"/>
<dbReference type="Pfam" id="PF08281">
    <property type="entry name" value="Sigma70_r4_2"/>
    <property type="match status" value="1"/>
</dbReference>
<reference evidence="8" key="1">
    <citation type="journal article" date="2019" name="Int. J. Syst. Evol. Microbiol.">
        <title>The Global Catalogue of Microorganisms (GCM) 10K type strain sequencing project: providing services to taxonomists for standard genome sequencing and annotation.</title>
        <authorList>
            <consortium name="The Broad Institute Genomics Platform"/>
            <consortium name="The Broad Institute Genome Sequencing Center for Infectious Disease"/>
            <person name="Wu L."/>
            <person name="Ma J."/>
        </authorList>
    </citation>
    <scope>NUCLEOTIDE SEQUENCE [LARGE SCALE GENOMIC DNA]</scope>
    <source>
        <strain evidence="8">DFY28</strain>
    </source>
</reference>